<evidence type="ECO:0000256" key="9">
    <source>
        <dbReference type="ARBA" id="ARBA00061644"/>
    </source>
</evidence>
<keyword evidence="7 10" id="KW-1133">Transmembrane helix</keyword>
<dbReference type="RefSeq" id="WP_109820415.1">
    <property type="nucleotide sequence ID" value="NZ_QGKR01000329.1"/>
</dbReference>
<dbReference type="SMART" id="SM00382">
    <property type="entry name" value="AAA"/>
    <property type="match status" value="1"/>
</dbReference>
<reference evidence="13 14" key="1">
    <citation type="submission" date="2018-05" db="EMBL/GenBank/DDBJ databases">
        <title>Micromonospora atacamensis sp. nov., a novel actinobacteria isolated from high altitude Atacama Desert soil.</title>
        <authorList>
            <person name="Carro L."/>
            <person name="Golinska P."/>
            <person name="Klenk H.-P."/>
            <person name="Goodfellow M."/>
        </authorList>
    </citation>
    <scope>NUCLEOTIDE SEQUENCE [LARGE SCALE GENOMIC DNA]</scope>
    <source>
        <strain evidence="13 14">5R2A7</strain>
    </source>
</reference>
<dbReference type="InterPro" id="IPR003439">
    <property type="entry name" value="ABC_transporter-like_ATP-bd"/>
</dbReference>
<dbReference type="Pfam" id="PF00005">
    <property type="entry name" value="ABC_tran"/>
    <property type="match status" value="1"/>
</dbReference>
<evidence type="ECO:0000256" key="3">
    <source>
        <dbReference type="ARBA" id="ARBA00022475"/>
    </source>
</evidence>
<comment type="caution">
    <text evidence="13">The sequence shown here is derived from an EMBL/GenBank/DDBJ whole genome shotgun (WGS) entry which is preliminary data.</text>
</comment>
<evidence type="ECO:0000256" key="1">
    <source>
        <dbReference type="ARBA" id="ARBA00004651"/>
    </source>
</evidence>
<keyword evidence="3" id="KW-1003">Cell membrane</keyword>
<dbReference type="AlphaFoldDB" id="A0A317CRN0"/>
<dbReference type="PANTHER" id="PTHR24221:SF590">
    <property type="entry name" value="COMPONENT LINKED WITH THE ASSEMBLY OF CYTOCHROME' TRANSPORT TRANSMEMBRANE ATP-BINDING PROTEIN ABC TRANSPORTER CYDD-RELATED"/>
    <property type="match status" value="1"/>
</dbReference>
<evidence type="ECO:0000313" key="14">
    <source>
        <dbReference type="Proteomes" id="UP000245410"/>
    </source>
</evidence>
<dbReference type="FunFam" id="3.40.50.300:FF:000299">
    <property type="entry name" value="ABC transporter ATP-binding protein/permease"/>
    <property type="match status" value="1"/>
</dbReference>
<feature type="transmembrane region" description="Helical" evidence="10">
    <location>
        <begin position="159"/>
        <end position="180"/>
    </location>
</feature>
<feature type="domain" description="ABC transporter" evidence="11">
    <location>
        <begin position="334"/>
        <end position="556"/>
    </location>
</feature>
<dbReference type="InterPro" id="IPR017871">
    <property type="entry name" value="ABC_transporter-like_CS"/>
</dbReference>
<dbReference type="InterPro" id="IPR027417">
    <property type="entry name" value="P-loop_NTPase"/>
</dbReference>
<comment type="subcellular location">
    <subcellularLocation>
        <location evidence="1">Cell membrane</location>
        <topology evidence="1">Multi-pass membrane protein</topology>
    </subcellularLocation>
</comment>
<evidence type="ECO:0000259" key="12">
    <source>
        <dbReference type="PROSITE" id="PS50929"/>
    </source>
</evidence>
<dbReference type="GO" id="GO:0140359">
    <property type="term" value="F:ABC-type transporter activity"/>
    <property type="evidence" value="ECO:0007669"/>
    <property type="project" value="InterPro"/>
</dbReference>
<evidence type="ECO:0000259" key="11">
    <source>
        <dbReference type="PROSITE" id="PS50893"/>
    </source>
</evidence>
<keyword evidence="4 10" id="KW-0812">Transmembrane</keyword>
<dbReference type="GO" id="GO:0005524">
    <property type="term" value="F:ATP binding"/>
    <property type="evidence" value="ECO:0007669"/>
    <property type="project" value="UniProtKB-KW"/>
</dbReference>
<keyword evidence="14" id="KW-1185">Reference proteome</keyword>
<comment type="similarity">
    <text evidence="9">Belongs to the ABC transporter superfamily. Lipid exporter (TC 3.A.1.106) family.</text>
</comment>
<keyword evidence="8 10" id="KW-0472">Membrane</keyword>
<dbReference type="GO" id="GO:0005886">
    <property type="term" value="C:plasma membrane"/>
    <property type="evidence" value="ECO:0007669"/>
    <property type="project" value="UniProtKB-SubCell"/>
</dbReference>
<evidence type="ECO:0000256" key="10">
    <source>
        <dbReference type="SAM" id="Phobius"/>
    </source>
</evidence>
<dbReference type="OrthoDB" id="9806127at2"/>
<feature type="transmembrane region" description="Helical" evidence="10">
    <location>
        <begin position="21"/>
        <end position="46"/>
    </location>
</feature>
<dbReference type="Gene3D" id="1.20.1560.10">
    <property type="entry name" value="ABC transporter type 1, transmembrane domain"/>
    <property type="match status" value="1"/>
</dbReference>
<dbReference type="NCBIfam" id="TIGR02857">
    <property type="entry name" value="CydD"/>
    <property type="match status" value="1"/>
</dbReference>
<feature type="transmembrane region" description="Helical" evidence="10">
    <location>
        <begin position="238"/>
        <end position="259"/>
    </location>
</feature>
<feature type="domain" description="ABC transmembrane type-1" evidence="12">
    <location>
        <begin position="22"/>
        <end position="301"/>
    </location>
</feature>
<dbReference type="InterPro" id="IPR039421">
    <property type="entry name" value="Type_1_exporter"/>
</dbReference>
<sequence>MNRRPFDPRLLRRVPEARRDLAVLALLGVLAAGLIVAQATTLAAVLATAVDGRLDRPALTGFVATVAARSALVWAQGTISARIAATVKAALRADLLGAVGRHGPGWVAGQRAGQLATLAGRGLDALDAYFTGYLPQLVLSVTVPLAVLARVVFADWSSAVIIALTLPLIPVFGALLGWQAQAATERQWRRLSLLGGHFLDMVAGLPTLRAFGRARAQTEVVRRMADGHRVATMKTLRIAFLSALVLELVATLSVALVAVPVGIRLLGGGLALQTALLVLLLTPEAYLPLRAAGSRFHASMEGLTALNEALTVSAAPAAPRATEGAATPDGRGEIRFESVTVAYERTTALRDVTLTVRPGERIAIIGPSGAGKSTLLGLLLGFVAPTSGRITVDGVDLASADPDAWRRQLAWVPQRAHLFAASLADNIRLGAPDTPPDALADAVRDAALDDVVAGLPDGLETLLGERGHGLSSGQRQRVALARAFLRDAPVVLLDEPTARLDTAAEAVVLDATRRLVAGRTALLVAHRPALLADADRILRIEDGRVTELTPEPTGKVTR</sequence>
<dbReference type="GO" id="GO:0042883">
    <property type="term" value="P:cysteine transport"/>
    <property type="evidence" value="ECO:0007669"/>
    <property type="project" value="InterPro"/>
</dbReference>
<evidence type="ECO:0000313" key="13">
    <source>
        <dbReference type="EMBL" id="PWR05201.1"/>
    </source>
</evidence>
<dbReference type="CDD" id="cd18584">
    <property type="entry name" value="ABC_6TM_AarD_CydD"/>
    <property type="match status" value="1"/>
</dbReference>
<name>A0A317CRN0_9ACTN</name>
<keyword evidence="6" id="KW-0067">ATP-binding</keyword>
<dbReference type="Gene3D" id="3.40.50.300">
    <property type="entry name" value="P-loop containing nucleotide triphosphate hydrolases"/>
    <property type="match status" value="1"/>
</dbReference>
<dbReference type="InterPro" id="IPR011527">
    <property type="entry name" value="ABC1_TM_dom"/>
</dbReference>
<dbReference type="GO" id="GO:0016887">
    <property type="term" value="F:ATP hydrolysis activity"/>
    <property type="evidence" value="ECO:0007669"/>
    <property type="project" value="InterPro"/>
</dbReference>
<keyword evidence="2" id="KW-0813">Transport</keyword>
<accession>A0A317CRN0</accession>
<dbReference type="Pfam" id="PF00664">
    <property type="entry name" value="ABC_membrane"/>
    <property type="match status" value="1"/>
</dbReference>
<protein>
    <submittedName>
        <fullName evidence="13">Thiol reductant ABC exporter subunit CydD</fullName>
    </submittedName>
</protein>
<gene>
    <name evidence="13" type="primary">cydD</name>
    <name evidence="13" type="ORF">DKT68_28170</name>
</gene>
<dbReference type="PROSITE" id="PS50893">
    <property type="entry name" value="ABC_TRANSPORTER_2"/>
    <property type="match status" value="1"/>
</dbReference>
<proteinExistence type="inferred from homology"/>
<evidence type="ECO:0000256" key="4">
    <source>
        <dbReference type="ARBA" id="ARBA00022692"/>
    </source>
</evidence>
<organism evidence="13 14">
    <name type="scientific">Micromonospora acroterricola</name>
    <dbReference type="NCBI Taxonomy" id="2202421"/>
    <lineage>
        <taxon>Bacteria</taxon>
        <taxon>Bacillati</taxon>
        <taxon>Actinomycetota</taxon>
        <taxon>Actinomycetes</taxon>
        <taxon>Micromonosporales</taxon>
        <taxon>Micromonosporaceae</taxon>
        <taxon>Micromonospora</taxon>
    </lineage>
</organism>
<dbReference type="Proteomes" id="UP000245410">
    <property type="component" value="Unassembled WGS sequence"/>
</dbReference>
<dbReference type="PROSITE" id="PS50929">
    <property type="entry name" value="ABC_TM1F"/>
    <property type="match status" value="1"/>
</dbReference>
<dbReference type="InterPro" id="IPR014216">
    <property type="entry name" value="ABC_transptr_CydD"/>
</dbReference>
<keyword evidence="5" id="KW-0547">Nucleotide-binding</keyword>
<dbReference type="EMBL" id="QGKR01000329">
    <property type="protein sequence ID" value="PWR05201.1"/>
    <property type="molecule type" value="Genomic_DNA"/>
</dbReference>
<dbReference type="PROSITE" id="PS00211">
    <property type="entry name" value="ABC_TRANSPORTER_1"/>
    <property type="match status" value="1"/>
</dbReference>
<feature type="transmembrane region" description="Helical" evidence="10">
    <location>
        <begin position="58"/>
        <end position="75"/>
    </location>
</feature>
<evidence type="ECO:0000256" key="7">
    <source>
        <dbReference type="ARBA" id="ARBA00022989"/>
    </source>
</evidence>
<evidence type="ECO:0000256" key="5">
    <source>
        <dbReference type="ARBA" id="ARBA00022741"/>
    </source>
</evidence>
<evidence type="ECO:0000256" key="2">
    <source>
        <dbReference type="ARBA" id="ARBA00022448"/>
    </source>
</evidence>
<dbReference type="SUPFAM" id="SSF52540">
    <property type="entry name" value="P-loop containing nucleoside triphosphate hydrolases"/>
    <property type="match status" value="1"/>
</dbReference>
<evidence type="ECO:0000256" key="8">
    <source>
        <dbReference type="ARBA" id="ARBA00023136"/>
    </source>
</evidence>
<dbReference type="PANTHER" id="PTHR24221">
    <property type="entry name" value="ATP-BINDING CASSETTE SUB-FAMILY B"/>
    <property type="match status" value="1"/>
</dbReference>
<evidence type="ECO:0000256" key="6">
    <source>
        <dbReference type="ARBA" id="ARBA00022840"/>
    </source>
</evidence>
<dbReference type="InterPro" id="IPR003593">
    <property type="entry name" value="AAA+_ATPase"/>
</dbReference>
<dbReference type="InterPro" id="IPR036640">
    <property type="entry name" value="ABC1_TM_sf"/>
</dbReference>
<feature type="transmembrane region" description="Helical" evidence="10">
    <location>
        <begin position="133"/>
        <end position="153"/>
    </location>
</feature>
<dbReference type="SUPFAM" id="SSF90123">
    <property type="entry name" value="ABC transporter transmembrane region"/>
    <property type="match status" value="1"/>
</dbReference>